<feature type="domain" description="SnoaL-like" evidence="1">
    <location>
        <begin position="1"/>
        <end position="87"/>
    </location>
</feature>
<evidence type="ECO:0000313" key="3">
    <source>
        <dbReference type="Proteomes" id="UP001205843"/>
    </source>
</evidence>
<dbReference type="InterPro" id="IPR032710">
    <property type="entry name" value="NTF2-like_dom_sf"/>
</dbReference>
<dbReference type="AlphaFoldDB" id="A0AAE3G893"/>
<protein>
    <submittedName>
        <fullName evidence="2">Ketosteroid isomerase-like protein</fullName>
    </submittedName>
</protein>
<proteinExistence type="predicted"/>
<organism evidence="2 3">
    <name type="scientific">Natronocella acetinitrilica</name>
    <dbReference type="NCBI Taxonomy" id="414046"/>
    <lineage>
        <taxon>Bacteria</taxon>
        <taxon>Pseudomonadati</taxon>
        <taxon>Pseudomonadota</taxon>
        <taxon>Gammaproteobacteria</taxon>
        <taxon>Chromatiales</taxon>
        <taxon>Ectothiorhodospiraceae</taxon>
        <taxon>Natronocella</taxon>
    </lineage>
</organism>
<dbReference type="Proteomes" id="UP001205843">
    <property type="component" value="Unassembled WGS sequence"/>
</dbReference>
<comment type="caution">
    <text evidence="2">The sequence shown here is derived from an EMBL/GenBank/DDBJ whole genome shotgun (WGS) entry which is preliminary data.</text>
</comment>
<name>A0AAE3G893_9GAMM</name>
<sequence>MTDDVVFETAAGPEAYGTRISGNINVGAAFEKVWAHSPDVQWKNTNHFVAGNIGVSQWTFVATLPDGKRVEADGCDIFTFRDGRICRKQAFRKDRPLQEPAA</sequence>
<dbReference type="EMBL" id="JALJXV010000020">
    <property type="protein sequence ID" value="MCP1677252.1"/>
    <property type="molecule type" value="Genomic_DNA"/>
</dbReference>
<reference evidence="2" key="1">
    <citation type="submission" date="2022-03" db="EMBL/GenBank/DDBJ databases">
        <title>Genomic Encyclopedia of Type Strains, Phase III (KMG-III): the genomes of soil and plant-associated and newly described type strains.</title>
        <authorList>
            <person name="Whitman W."/>
        </authorList>
    </citation>
    <scope>NUCLEOTIDE SEQUENCE</scope>
    <source>
        <strain evidence="2">ANL 6-2</strain>
    </source>
</reference>
<dbReference type="Pfam" id="PF12680">
    <property type="entry name" value="SnoaL_2"/>
    <property type="match status" value="1"/>
</dbReference>
<dbReference type="SUPFAM" id="SSF54427">
    <property type="entry name" value="NTF2-like"/>
    <property type="match status" value="1"/>
</dbReference>
<evidence type="ECO:0000313" key="2">
    <source>
        <dbReference type="EMBL" id="MCP1677252.1"/>
    </source>
</evidence>
<keyword evidence="2" id="KW-0413">Isomerase</keyword>
<dbReference type="InterPro" id="IPR037401">
    <property type="entry name" value="SnoaL-like"/>
</dbReference>
<gene>
    <name evidence="2" type="ORF">J2T57_004431</name>
</gene>
<dbReference type="GO" id="GO:0016853">
    <property type="term" value="F:isomerase activity"/>
    <property type="evidence" value="ECO:0007669"/>
    <property type="project" value="UniProtKB-KW"/>
</dbReference>
<accession>A0AAE3G893</accession>
<dbReference type="Gene3D" id="3.10.450.50">
    <property type="match status" value="1"/>
</dbReference>
<evidence type="ECO:0000259" key="1">
    <source>
        <dbReference type="Pfam" id="PF12680"/>
    </source>
</evidence>
<keyword evidence="3" id="KW-1185">Reference proteome</keyword>